<keyword evidence="3" id="KW-1185">Reference proteome</keyword>
<evidence type="ECO:0000313" key="3">
    <source>
        <dbReference type="Proteomes" id="UP000789396"/>
    </source>
</evidence>
<comment type="caution">
    <text evidence="2">The sequence shown here is derived from an EMBL/GenBank/DDBJ whole genome shotgun (WGS) entry which is preliminary data.</text>
</comment>
<proteinExistence type="predicted"/>
<dbReference type="GO" id="GO:0009435">
    <property type="term" value="P:NAD+ biosynthetic process"/>
    <property type="evidence" value="ECO:0007669"/>
    <property type="project" value="TreeGrafter"/>
</dbReference>
<evidence type="ECO:0000259" key="1">
    <source>
        <dbReference type="Pfam" id="PF01467"/>
    </source>
</evidence>
<reference evidence="2" key="1">
    <citation type="submission" date="2021-06" db="EMBL/GenBank/DDBJ databases">
        <authorList>
            <person name="Kallberg Y."/>
            <person name="Tangrot J."/>
            <person name="Rosling A."/>
        </authorList>
    </citation>
    <scope>NUCLEOTIDE SEQUENCE</scope>
    <source>
        <strain evidence="2">IN212</strain>
    </source>
</reference>
<dbReference type="PROSITE" id="PS51257">
    <property type="entry name" value="PROKAR_LIPOPROTEIN"/>
    <property type="match status" value="1"/>
</dbReference>
<dbReference type="PANTHER" id="PTHR12039:SF0">
    <property type="entry name" value="NICOTINAMIDE-NUCLEOTIDE ADENYLYLTRANSFERASE"/>
    <property type="match status" value="1"/>
</dbReference>
<dbReference type="GO" id="GO:0000309">
    <property type="term" value="F:nicotinamide-nucleotide adenylyltransferase activity"/>
    <property type="evidence" value="ECO:0007669"/>
    <property type="project" value="TreeGrafter"/>
</dbReference>
<dbReference type="Proteomes" id="UP000789396">
    <property type="component" value="Unassembled WGS sequence"/>
</dbReference>
<dbReference type="AlphaFoldDB" id="A0A9N9EE46"/>
<dbReference type="Gene3D" id="3.40.50.620">
    <property type="entry name" value="HUPs"/>
    <property type="match status" value="1"/>
</dbReference>
<organism evidence="2 3">
    <name type="scientific">Racocetra fulgida</name>
    <dbReference type="NCBI Taxonomy" id="60492"/>
    <lineage>
        <taxon>Eukaryota</taxon>
        <taxon>Fungi</taxon>
        <taxon>Fungi incertae sedis</taxon>
        <taxon>Mucoromycota</taxon>
        <taxon>Glomeromycotina</taxon>
        <taxon>Glomeromycetes</taxon>
        <taxon>Diversisporales</taxon>
        <taxon>Gigasporaceae</taxon>
        <taxon>Racocetra</taxon>
    </lineage>
</organism>
<dbReference type="InterPro" id="IPR004821">
    <property type="entry name" value="Cyt_trans-like"/>
</dbReference>
<dbReference type="GO" id="GO:0004515">
    <property type="term" value="F:nicotinate-nucleotide adenylyltransferase activity"/>
    <property type="evidence" value="ECO:0007669"/>
    <property type="project" value="TreeGrafter"/>
</dbReference>
<gene>
    <name evidence="2" type="ORF">RFULGI_LOCUS9328</name>
</gene>
<dbReference type="InterPro" id="IPR014729">
    <property type="entry name" value="Rossmann-like_a/b/a_fold"/>
</dbReference>
<dbReference type="SUPFAM" id="SSF52374">
    <property type="entry name" value="Nucleotidylyl transferase"/>
    <property type="match status" value="1"/>
</dbReference>
<sequence>MSFQDDKIPINKLLKNLQNDESSQPQAILLACGSYYPIHKFHIEIFEITKKYLEEKKKYKVVLGYISPSSDKYIYQKYPKDKISQDDKIKMTQDKKIKMIQDNRIKMIKLITNESSWIDITTWELSQNNAIDILNYNQVVKHISTFLNEKTEQVKQALKGRQLKIIYLCGLDQALKKERQGLKYLENYEIAIVERFFNSEDKVEDWIKNGKEKLSEKYKDKWQILENQIFFIDCNNNNEISSTKIREWLKKDDDNWKQMCHPKIVEYIEEKNILAS</sequence>
<dbReference type="EMBL" id="CAJVPZ010016466">
    <property type="protein sequence ID" value="CAG8673648.1"/>
    <property type="molecule type" value="Genomic_DNA"/>
</dbReference>
<dbReference type="InterPro" id="IPR051182">
    <property type="entry name" value="Euk_NMN_adenylyltrnsfrase"/>
</dbReference>
<evidence type="ECO:0000313" key="2">
    <source>
        <dbReference type="EMBL" id="CAG8673648.1"/>
    </source>
</evidence>
<accession>A0A9N9EE46</accession>
<feature type="domain" description="Cytidyltransferase-like" evidence="1">
    <location>
        <begin position="102"/>
        <end position="247"/>
    </location>
</feature>
<name>A0A9N9EE46_9GLOM</name>
<dbReference type="PANTHER" id="PTHR12039">
    <property type="entry name" value="NICOTINAMIDE MONONUCLEOTIDE ADENYLYLTRANSFERASE"/>
    <property type="match status" value="1"/>
</dbReference>
<dbReference type="Pfam" id="PF01467">
    <property type="entry name" value="CTP_transf_like"/>
    <property type="match status" value="1"/>
</dbReference>
<dbReference type="OrthoDB" id="422187at2759"/>
<protein>
    <submittedName>
        <fullName evidence="2">16524_t:CDS:1</fullName>
    </submittedName>
</protein>